<dbReference type="SMART" id="SM00822">
    <property type="entry name" value="PKS_KR"/>
    <property type="match status" value="1"/>
</dbReference>
<sequence length="2329" mass="255459">MDDDPVCVVGIACHLPGGIRSPSDLWEFLIHKRSAQSRVPASRFNIKGFYHPDGSRAGVMNADGGYFLQEDVRLFENGFFGINSMETAYMDPQQRKLLEVVFECFENAGVSLEEISGTNTGVYVGNFTVDHQTIQARDPDTIHRYNATGGSTTILANRISHVFDLQGPSSTTDTACSSSLYCLDSAVNSLKRGDCDGAVVAAVNLITSPEQCLATMKAGVLSPTSTCHTFDASADGYGRADGVNAIYLKRLSSAMRDRNKIWALIRATAVNACGRTPGITQPSANLQEAVIRKAYSNSGLSFTDTDYIECHGTGTPVGDPIEVEAISRCFSLSRESPLLIGAVKTNLGHSEAASGLTSIIKVALAFEHGANAHAILEAFDVSMILDQPLGHEAQVATSGRRLVLPVSAATNKALDDRTRQISQIASSCDSKTLESLAYTLTTCRSLLKSRQVLLAESGQDGATDLVNVEINDVSLGPLPFVFVFSGQGAQYSGMGKELLARNESFLAGIRELDRTLQALPKDRAPSWSIEQSILNPGDTSQTQKAIHSQTLCTALQIAIVDLLKSWNVKPMAVVGHSSGEIAAAYAAGLMSNTQAILVAYFRGYAVDQVKATGSMMAVGLDVRTAHDLIRKNDLDQSVCIACVNAPESVTLSGSTEGIRALERQLRKQQTFCRVLSTDGRAYHSNMIKDASKLYEDMLSPLFEHQSVPSRHAAAQMYSSVGNYGDTPKNPDTSTDWAQYWRENLEKPVQFDLALRSVTASKDLQFIEIGPHATLKGPVNQIRTSMERGTDRFRYAPSLIRGRDADLCMKQLAGILFMHGYSLNWQHVNSVSMSNRSPLHNIPPYPWDYKNTKLLYHESRSSHELRNRKHMRHELLGSQQPTGNGIDCSWRNDRLRLKEMPWLRDHKVGGQIVFPAAGYLAMVMEGLSQIRDDEALSQPVVPAFDFCDVNFNAALVIDDEDSLLTADTELHTVISPRKISTTSISSSWYDFSISSWKTGKSRLHCVGSVRETNDMVPDRSTTIHQADRLERIPTDRWYEKFALEGLDFGKSFHSVPFIEVNGSRDRYEAVAITKFITHPTEGHGTYYPMHPITIDACLQAGIMSTCAGIISQLQGYLPVFIKGCLIKTVPRSSRLDSEATIHVRSCRTGVSTQRIHCTLRDAAGKTMIEMGDVRMSLYEGKIGNDTSKTEEGMDSQRHPCLRVQWKPDAHLLQPGLKSNLSKYIASFLQHQDPDLTEDEDIATIGALLDLAGHKNPQMRILQLGESCSCKTKRWDSFLDKTTPFPRYLSWHTATMTADGTLLLDGVDKGPFDSIIVTGRSNSEKFWKSCSTSIISSLADDGIIITHKTATAQSALEAADFWATEVDSKSLLCRRIPRMCSLGNKAVVIVVDNPSGTVLEFASFLAEQLRQAGTMRVQVIPICHISEVTSFEDSVCISLIEIEHPFLARIRQADLDLLRCITNVATQLLWVTGAGMLSPKGLKPDLTLSSGLSRALMLEQPSLRFVVVDVGTEAFESSTKEHTCNNIIAALNHAGRIDDKEYVQLHGILYVSRFSPDSNLNSLFQRRLQPADRKEMCTLGTAKPARLSIGKVGITDTIHFQQLREPQTDPPTGFVDIEMQVMSLNAKDVYALNGRVETQKGTIAMEFGGVVIAKGPDVPDTQLNIGDRVVAVSPNHFTTTVRVPAWAAQRIKPDEDLSIMSGLPIAYSTALYALDDRAHLRRGESILIHSGTGALGIATITLAQRMGAIVYTTVSSPAKKTWIIENLGVAPANIFHSREAASFVVGVREATQGRGVDVIINSLTGDLMHASWDCIAEFGRFIEVGKRELVDAGKLDMAVFLRNATFTAFDLSELFFHREKYYRDLLVGKMREVLALFRLGEIKPMPTRKFDVADVSDAYRYFSTKDRIGKVVISLENQESPIPVSPAPCLTVLNPDKVYLLIGCLGGLGRSLSRWLLSRGARNFVFLGRSGGDKPAAKNLIAQLREGGATVFAVRGDVCETHDVAQAVKCCVDTGRPLGGVVQASMGLSESLFSLMTGDAWQKAIQPKWKGTWNTHSAIRGIDNDLDFFLLLSSISGTVGTATESNYCAANGFLDAFARKCRLDGMPAVSLGLGMVSEVGYLHENPEIEALLLRRGIQPLTEEEFLQMVDFALLSAKDSVVNTSLDSPLAHLLTGLEPLRLRQLKSQGFDISHNTAQDPRASILSAALEADREHDDNILDETQTWVTAPWLKDVPSNALATLRQQADAPSLEAAVLRLSKKCFGNLILLAPDQIDEHKPLNAYGVDSMIASEFRTWFWSAFKVDVPFLDILSQEKSLLALSTFIKAKLIQS</sequence>
<evidence type="ECO:0000256" key="7">
    <source>
        <dbReference type="ARBA" id="ARBA00023315"/>
    </source>
</evidence>
<name>A0A9P9WDS0_9PEZI</name>
<dbReference type="InterPro" id="IPR049551">
    <property type="entry name" value="PKS_DH_C"/>
</dbReference>
<evidence type="ECO:0000259" key="9">
    <source>
        <dbReference type="PROSITE" id="PS50075"/>
    </source>
</evidence>
<evidence type="ECO:0000259" key="11">
    <source>
        <dbReference type="PROSITE" id="PS52019"/>
    </source>
</evidence>
<evidence type="ECO:0000259" key="10">
    <source>
        <dbReference type="PROSITE" id="PS52004"/>
    </source>
</evidence>
<dbReference type="InterPro" id="IPR056501">
    <property type="entry name" value="NAD-bd_HRPKS_sdrA"/>
</dbReference>
<feature type="region of interest" description="N-terminal hotdog fold" evidence="8">
    <location>
        <begin position="872"/>
        <end position="1015"/>
    </location>
</feature>
<dbReference type="InterPro" id="IPR049900">
    <property type="entry name" value="PKS_mFAS_DH"/>
</dbReference>
<keyword evidence="2" id="KW-0597">Phosphoprotein</keyword>
<dbReference type="PANTHER" id="PTHR43775">
    <property type="entry name" value="FATTY ACID SYNTHASE"/>
    <property type="match status" value="1"/>
</dbReference>
<dbReference type="CDD" id="cd05195">
    <property type="entry name" value="enoyl_red"/>
    <property type="match status" value="1"/>
</dbReference>
<dbReference type="GO" id="GO:0044550">
    <property type="term" value="P:secondary metabolite biosynthetic process"/>
    <property type="evidence" value="ECO:0007669"/>
    <property type="project" value="TreeGrafter"/>
</dbReference>
<dbReference type="Pfam" id="PF08659">
    <property type="entry name" value="KR"/>
    <property type="match status" value="1"/>
</dbReference>
<dbReference type="SUPFAM" id="SSF51735">
    <property type="entry name" value="NAD(P)-binding Rossmann-fold domains"/>
    <property type="match status" value="2"/>
</dbReference>
<dbReference type="Gene3D" id="3.10.129.110">
    <property type="entry name" value="Polyketide synthase dehydratase"/>
    <property type="match status" value="1"/>
</dbReference>
<feature type="domain" description="PKS/mFAS DH" evidence="11">
    <location>
        <begin position="872"/>
        <end position="1183"/>
    </location>
</feature>
<dbReference type="InterPro" id="IPR036291">
    <property type="entry name" value="NAD(P)-bd_dom_sf"/>
</dbReference>
<dbReference type="SUPFAM" id="SSF47336">
    <property type="entry name" value="ACP-like"/>
    <property type="match status" value="1"/>
</dbReference>
<dbReference type="SMART" id="SM00826">
    <property type="entry name" value="PKS_DH"/>
    <property type="match status" value="1"/>
</dbReference>
<gene>
    <name evidence="12" type="ORF">JX265_010715</name>
</gene>
<evidence type="ECO:0000313" key="13">
    <source>
        <dbReference type="Proteomes" id="UP000829685"/>
    </source>
</evidence>
<dbReference type="SMART" id="SM00825">
    <property type="entry name" value="PKS_KS"/>
    <property type="match status" value="1"/>
</dbReference>
<keyword evidence="5" id="KW-0560">Oxidoreductase</keyword>
<dbReference type="Pfam" id="PF02801">
    <property type="entry name" value="Ketoacyl-synt_C"/>
    <property type="match status" value="1"/>
</dbReference>
<dbReference type="SMART" id="SM00829">
    <property type="entry name" value="PKS_ER"/>
    <property type="match status" value="1"/>
</dbReference>
<evidence type="ECO:0000256" key="6">
    <source>
        <dbReference type="ARBA" id="ARBA00023268"/>
    </source>
</evidence>
<dbReference type="Gene3D" id="3.90.180.10">
    <property type="entry name" value="Medium-chain alcohol dehydrogenases, catalytic domain"/>
    <property type="match status" value="1"/>
</dbReference>
<dbReference type="Gene3D" id="3.40.50.720">
    <property type="entry name" value="NAD(P)-binding Rossmann-like Domain"/>
    <property type="match status" value="2"/>
</dbReference>
<dbReference type="Pfam" id="PF13602">
    <property type="entry name" value="ADH_zinc_N_2"/>
    <property type="match status" value="1"/>
</dbReference>
<dbReference type="EMBL" id="JAFIMR010000036">
    <property type="protein sequence ID" value="KAI1858622.1"/>
    <property type="molecule type" value="Genomic_DNA"/>
</dbReference>
<dbReference type="PROSITE" id="PS52004">
    <property type="entry name" value="KS3_2"/>
    <property type="match status" value="1"/>
</dbReference>
<dbReference type="InterPro" id="IPR014031">
    <property type="entry name" value="Ketoacyl_synth_C"/>
</dbReference>
<dbReference type="InterPro" id="IPR011032">
    <property type="entry name" value="GroES-like_sf"/>
</dbReference>
<dbReference type="PROSITE" id="PS00606">
    <property type="entry name" value="KS3_1"/>
    <property type="match status" value="1"/>
</dbReference>
<dbReference type="SUPFAM" id="SSF53901">
    <property type="entry name" value="Thiolase-like"/>
    <property type="match status" value="1"/>
</dbReference>
<dbReference type="GO" id="GO:0004315">
    <property type="term" value="F:3-oxoacyl-[acyl-carrier-protein] synthase activity"/>
    <property type="evidence" value="ECO:0007669"/>
    <property type="project" value="InterPro"/>
</dbReference>
<dbReference type="InterPro" id="IPR016039">
    <property type="entry name" value="Thiolase-like"/>
</dbReference>
<dbReference type="InterPro" id="IPR050091">
    <property type="entry name" value="PKS_NRPS_Biosynth_Enz"/>
</dbReference>
<feature type="active site" description="Proton donor; for dehydratase activity" evidence="8">
    <location>
        <position position="1094"/>
    </location>
</feature>
<comment type="caution">
    <text evidence="12">The sequence shown here is derived from an EMBL/GenBank/DDBJ whole genome shotgun (WGS) entry which is preliminary data.</text>
</comment>
<reference evidence="12" key="1">
    <citation type="submission" date="2021-03" db="EMBL/GenBank/DDBJ databases">
        <title>Revisited historic fungal species revealed as producer of novel bioactive compounds through whole genome sequencing and comparative genomics.</title>
        <authorList>
            <person name="Vignolle G.A."/>
            <person name="Hochenegger N."/>
            <person name="Mach R.L."/>
            <person name="Mach-Aigner A.R."/>
            <person name="Javad Rahimi M."/>
            <person name="Salim K.A."/>
            <person name="Chan C.M."/>
            <person name="Lim L.B.L."/>
            <person name="Cai F."/>
            <person name="Druzhinina I.S."/>
            <person name="U'Ren J.M."/>
            <person name="Derntl C."/>
        </authorList>
    </citation>
    <scope>NUCLEOTIDE SEQUENCE</scope>
    <source>
        <strain evidence="12">TUCIM 5799</strain>
    </source>
</reference>
<dbReference type="SUPFAM" id="SSF50129">
    <property type="entry name" value="GroES-like"/>
    <property type="match status" value="1"/>
</dbReference>
<dbReference type="Pfam" id="PF00698">
    <property type="entry name" value="Acyl_transf_1"/>
    <property type="match status" value="1"/>
</dbReference>
<dbReference type="Gene3D" id="3.40.366.10">
    <property type="entry name" value="Malonyl-Coenzyme A Acyl Carrier Protein, domain 2"/>
    <property type="match status" value="1"/>
</dbReference>
<dbReference type="Pfam" id="PF21089">
    <property type="entry name" value="PKS_DH_N"/>
    <property type="match status" value="1"/>
</dbReference>
<dbReference type="Pfam" id="PF23114">
    <property type="entry name" value="NAD-bd_HRPKS_sdrA"/>
    <property type="match status" value="1"/>
</dbReference>
<dbReference type="InterPro" id="IPR057326">
    <property type="entry name" value="KR_dom"/>
</dbReference>
<dbReference type="InterPro" id="IPR009081">
    <property type="entry name" value="PP-bd_ACP"/>
</dbReference>
<dbReference type="InterPro" id="IPR016036">
    <property type="entry name" value="Malonyl_transacylase_ACP-bd"/>
</dbReference>
<dbReference type="Proteomes" id="UP000829685">
    <property type="component" value="Unassembled WGS sequence"/>
</dbReference>
<dbReference type="SUPFAM" id="SSF55048">
    <property type="entry name" value="Probable ACP-binding domain of malonyl-CoA ACP transacylase"/>
    <property type="match status" value="1"/>
</dbReference>
<keyword evidence="7" id="KW-0012">Acyltransferase</keyword>
<dbReference type="Pfam" id="PF14765">
    <property type="entry name" value="PS-DH"/>
    <property type="match status" value="1"/>
</dbReference>
<dbReference type="PANTHER" id="PTHR43775:SF50">
    <property type="entry name" value="HIGHLY REDUCING POLYKETIDE SYNTHASE SRDA"/>
    <property type="match status" value="1"/>
</dbReference>
<dbReference type="InterPro" id="IPR049552">
    <property type="entry name" value="PKS_DH_N"/>
</dbReference>
<dbReference type="CDD" id="cd05274">
    <property type="entry name" value="KR_FAS_SDR_x"/>
    <property type="match status" value="1"/>
</dbReference>
<dbReference type="PROSITE" id="PS50075">
    <property type="entry name" value="CARRIER"/>
    <property type="match status" value="1"/>
</dbReference>
<feature type="domain" description="Ketosynthase family 3 (KS3)" evidence="10">
    <location>
        <begin position="3"/>
        <end position="399"/>
    </location>
</feature>
<proteinExistence type="predicted"/>
<dbReference type="Pfam" id="PF00109">
    <property type="entry name" value="ketoacyl-synt"/>
    <property type="match status" value="1"/>
</dbReference>
<dbReference type="InterPro" id="IPR020807">
    <property type="entry name" value="PKS_DH"/>
</dbReference>
<dbReference type="InterPro" id="IPR020843">
    <property type="entry name" value="ER"/>
</dbReference>
<dbReference type="Gene3D" id="3.40.47.10">
    <property type="match status" value="2"/>
</dbReference>
<dbReference type="SMART" id="SM00827">
    <property type="entry name" value="PKS_AT"/>
    <property type="match status" value="1"/>
</dbReference>
<feature type="region of interest" description="C-terminal hotdog fold" evidence="8">
    <location>
        <begin position="1028"/>
        <end position="1183"/>
    </location>
</feature>
<dbReference type="InterPro" id="IPR014043">
    <property type="entry name" value="Acyl_transferase_dom"/>
</dbReference>
<dbReference type="GO" id="GO:0004312">
    <property type="term" value="F:fatty acid synthase activity"/>
    <property type="evidence" value="ECO:0007669"/>
    <property type="project" value="TreeGrafter"/>
</dbReference>
<dbReference type="GO" id="GO:0006633">
    <property type="term" value="P:fatty acid biosynthetic process"/>
    <property type="evidence" value="ECO:0007669"/>
    <property type="project" value="InterPro"/>
</dbReference>
<evidence type="ECO:0000256" key="4">
    <source>
        <dbReference type="ARBA" id="ARBA00022857"/>
    </source>
</evidence>
<keyword evidence="4" id="KW-0521">NADP</keyword>
<keyword evidence="13" id="KW-1185">Reference proteome</keyword>
<evidence type="ECO:0000313" key="12">
    <source>
        <dbReference type="EMBL" id="KAI1858622.1"/>
    </source>
</evidence>
<dbReference type="InterPro" id="IPR016035">
    <property type="entry name" value="Acyl_Trfase/lysoPLipase"/>
</dbReference>
<dbReference type="InterPro" id="IPR014030">
    <property type="entry name" value="Ketoacyl_synth_N"/>
</dbReference>
<evidence type="ECO:0000256" key="1">
    <source>
        <dbReference type="ARBA" id="ARBA00022450"/>
    </source>
</evidence>
<organism evidence="12 13">
    <name type="scientific">Neoarthrinium moseri</name>
    <dbReference type="NCBI Taxonomy" id="1658444"/>
    <lineage>
        <taxon>Eukaryota</taxon>
        <taxon>Fungi</taxon>
        <taxon>Dikarya</taxon>
        <taxon>Ascomycota</taxon>
        <taxon>Pezizomycotina</taxon>
        <taxon>Sordariomycetes</taxon>
        <taxon>Xylariomycetidae</taxon>
        <taxon>Amphisphaeriales</taxon>
        <taxon>Apiosporaceae</taxon>
        <taxon>Neoarthrinium</taxon>
    </lineage>
</organism>
<dbReference type="Gene3D" id="1.10.1240.100">
    <property type="match status" value="1"/>
</dbReference>
<feature type="active site" description="Proton acceptor; for dehydratase activity" evidence="8">
    <location>
        <position position="905"/>
    </location>
</feature>
<keyword evidence="1" id="KW-0596">Phosphopantetheine</keyword>
<dbReference type="InterPro" id="IPR036736">
    <property type="entry name" value="ACP-like_sf"/>
</dbReference>
<dbReference type="InterPro" id="IPR018201">
    <property type="entry name" value="Ketoacyl_synth_AS"/>
</dbReference>
<dbReference type="SUPFAM" id="SSF52151">
    <property type="entry name" value="FabD/lysophospholipase-like"/>
    <property type="match status" value="1"/>
</dbReference>
<evidence type="ECO:0008006" key="14">
    <source>
        <dbReference type="Google" id="ProtNLM"/>
    </source>
</evidence>
<dbReference type="GO" id="GO:0016491">
    <property type="term" value="F:oxidoreductase activity"/>
    <property type="evidence" value="ECO:0007669"/>
    <property type="project" value="UniProtKB-KW"/>
</dbReference>
<accession>A0A9P9WDS0</accession>
<feature type="domain" description="Carrier" evidence="9">
    <location>
        <begin position="2247"/>
        <end position="2326"/>
    </location>
</feature>
<dbReference type="InterPro" id="IPR013968">
    <property type="entry name" value="PKS_KR"/>
</dbReference>
<dbReference type="Pfam" id="PF00550">
    <property type="entry name" value="PP-binding"/>
    <property type="match status" value="1"/>
</dbReference>
<dbReference type="Pfam" id="PF22621">
    <property type="entry name" value="CurL-like_PKS_C"/>
    <property type="match status" value="1"/>
</dbReference>
<evidence type="ECO:0000256" key="3">
    <source>
        <dbReference type="ARBA" id="ARBA00022679"/>
    </source>
</evidence>
<dbReference type="CDD" id="cd00833">
    <property type="entry name" value="PKS"/>
    <property type="match status" value="1"/>
</dbReference>
<protein>
    <recommendedName>
        <fullName evidence="14">Polyketide synthase</fullName>
    </recommendedName>
</protein>
<evidence type="ECO:0000256" key="8">
    <source>
        <dbReference type="PROSITE-ProRule" id="PRU01363"/>
    </source>
</evidence>
<dbReference type="InterPro" id="IPR001227">
    <property type="entry name" value="Ac_transferase_dom_sf"/>
</dbReference>
<keyword evidence="3" id="KW-0808">Transferase</keyword>
<evidence type="ECO:0000256" key="5">
    <source>
        <dbReference type="ARBA" id="ARBA00023002"/>
    </source>
</evidence>
<dbReference type="InterPro" id="IPR020841">
    <property type="entry name" value="PKS_Beta-ketoAc_synthase_dom"/>
</dbReference>
<keyword evidence="6" id="KW-0511">Multifunctional enzyme</keyword>
<dbReference type="InterPro" id="IPR042104">
    <property type="entry name" value="PKS_dehydratase_sf"/>
</dbReference>
<dbReference type="PROSITE" id="PS52019">
    <property type="entry name" value="PKS_MFAS_DH"/>
    <property type="match status" value="1"/>
</dbReference>
<evidence type="ECO:0000256" key="2">
    <source>
        <dbReference type="ARBA" id="ARBA00022553"/>
    </source>
</evidence>